<keyword evidence="3" id="KW-0328">Glycosyltransferase</keyword>
<feature type="transmembrane region" description="Helical" evidence="9">
    <location>
        <begin position="358"/>
        <end position="377"/>
    </location>
</feature>
<gene>
    <name evidence="12" type="ORF">CQY22_005975</name>
</gene>
<dbReference type="Pfam" id="PF24878">
    <property type="entry name" value="YkcB_C"/>
    <property type="match status" value="1"/>
</dbReference>
<feature type="compositionally biased region" description="Basic and acidic residues" evidence="8">
    <location>
        <begin position="17"/>
        <end position="26"/>
    </location>
</feature>
<comment type="caution">
    <text evidence="12">The sequence shown here is derived from an EMBL/GenBank/DDBJ whole genome shotgun (WGS) entry which is preliminary data.</text>
</comment>
<keyword evidence="4 12" id="KW-0808">Transferase</keyword>
<dbReference type="GO" id="GO:0005886">
    <property type="term" value="C:plasma membrane"/>
    <property type="evidence" value="ECO:0007669"/>
    <property type="project" value="UniProtKB-SubCell"/>
</dbReference>
<feature type="transmembrane region" description="Helical" evidence="9">
    <location>
        <begin position="412"/>
        <end position="435"/>
    </location>
</feature>
<evidence type="ECO:0000256" key="2">
    <source>
        <dbReference type="ARBA" id="ARBA00022475"/>
    </source>
</evidence>
<dbReference type="PANTHER" id="PTHR33908:SF3">
    <property type="entry name" value="UNDECAPRENYL PHOSPHATE-ALPHA-4-AMINO-4-DEOXY-L-ARABINOSE ARABINOSYL TRANSFERASE"/>
    <property type="match status" value="1"/>
</dbReference>
<dbReference type="InterPro" id="IPR038731">
    <property type="entry name" value="RgtA/B/C-like"/>
</dbReference>
<evidence type="ECO:0000313" key="12">
    <source>
        <dbReference type="EMBL" id="PIB76267.1"/>
    </source>
</evidence>
<dbReference type="GO" id="GO:0009103">
    <property type="term" value="P:lipopolysaccharide biosynthetic process"/>
    <property type="evidence" value="ECO:0007669"/>
    <property type="project" value="UniProtKB-ARBA"/>
</dbReference>
<sequence>MTVVDERADSDSPAPKQDPETTEHNARPRWQTPALASLLLGTAVLYLWSLNSLGWSNQFYAAAVQAGTQDLKAWLFGSLDSGNAITVDKPPAALWVMVASARIFGFNSWSMLAPQALMGVGSVWLMYAAVRRTSGPVAGLLAGAILALTPVAALMFRYNNPDALLVLLLVAAAYCVIRALDGATTLWVALSGVALGFAFLAKLLQAVLVAPALALVVLVAAPIPFWGRVRALAAGLAAMVVSAGWYVALVDLWPADSRPYIGGSTDNSLLQLTLGYNGLGRVFGGLGNPSHTGAGMPGPGDGSGGAGRNMFGGSPGLGRIFSDAMGGEIAWLLPAALIGLVAGLWLTRRAPRTDPTRAALLLWGGWTVLTAAVFSAMKGIFHPYYAIALAPGIAGLLAVSATQLWSRRAEPAVRAVLSVMVAGTGAWAFALLARTPDWQPWLRPTVLVAAIAVALAILVRPNSWGRGLAVAAVLTCLAAPAAYTLATVTHVTHGGPVPASGPARADERPGGPGGGPFPGEGQFRTADTVEAMLRATDNRWAAATVGSMTAGDMELNTGTAVMAIGGFMGADDAPTLEQFQRYVADGEVRYFLIGKGPDDGRKDQQQGDGSTGSLGGAPGGPPPGFGADGDNAASKITEWVKATFAEQQIDGMSVYDLQGPTR</sequence>
<feature type="domain" description="Glycosyltransferase RgtA/B/C/D-like" evidence="10">
    <location>
        <begin position="88"/>
        <end position="242"/>
    </location>
</feature>
<keyword evidence="2" id="KW-1003">Cell membrane</keyword>
<dbReference type="OrthoDB" id="5241882at2"/>
<keyword evidence="6 9" id="KW-1133">Transmembrane helix</keyword>
<evidence type="ECO:0000256" key="5">
    <source>
        <dbReference type="ARBA" id="ARBA00022692"/>
    </source>
</evidence>
<feature type="domain" description="Putative mannosyltransferase YkcA/B-like C-terminal" evidence="11">
    <location>
        <begin position="535"/>
        <end position="600"/>
    </location>
</feature>
<keyword evidence="7 9" id="KW-0472">Membrane</keyword>
<feature type="transmembrane region" description="Helical" evidence="9">
    <location>
        <begin position="441"/>
        <end position="459"/>
    </location>
</feature>
<proteinExistence type="predicted"/>
<evidence type="ECO:0000256" key="8">
    <source>
        <dbReference type="SAM" id="MobiDB-lite"/>
    </source>
</evidence>
<dbReference type="RefSeq" id="WP_090587112.1">
    <property type="nucleotide sequence ID" value="NZ_CP104302.1"/>
</dbReference>
<name>A0A2G5PD65_9MYCO</name>
<evidence type="ECO:0000256" key="3">
    <source>
        <dbReference type="ARBA" id="ARBA00022676"/>
    </source>
</evidence>
<feature type="region of interest" description="Disordered" evidence="8">
    <location>
        <begin position="1"/>
        <end position="28"/>
    </location>
</feature>
<accession>A0A2G5PD65</accession>
<feature type="transmembrane region" description="Helical" evidence="9">
    <location>
        <begin position="163"/>
        <end position="180"/>
    </location>
</feature>
<keyword evidence="13" id="KW-1185">Reference proteome</keyword>
<feature type="transmembrane region" description="Helical" evidence="9">
    <location>
        <begin position="468"/>
        <end position="486"/>
    </location>
</feature>
<dbReference type="PANTHER" id="PTHR33908">
    <property type="entry name" value="MANNOSYLTRANSFERASE YKCB-RELATED"/>
    <property type="match status" value="1"/>
</dbReference>
<dbReference type="EMBL" id="PDCN02000005">
    <property type="protein sequence ID" value="PIB76267.1"/>
    <property type="molecule type" value="Genomic_DNA"/>
</dbReference>
<feature type="transmembrane region" description="Helical" evidence="9">
    <location>
        <begin position="30"/>
        <end position="48"/>
    </location>
</feature>
<evidence type="ECO:0000256" key="7">
    <source>
        <dbReference type="ARBA" id="ARBA00023136"/>
    </source>
</evidence>
<organism evidence="12 13">
    <name type="scientific">Mycolicibacterium brumae</name>
    <dbReference type="NCBI Taxonomy" id="85968"/>
    <lineage>
        <taxon>Bacteria</taxon>
        <taxon>Bacillati</taxon>
        <taxon>Actinomycetota</taxon>
        <taxon>Actinomycetes</taxon>
        <taxon>Mycobacteriales</taxon>
        <taxon>Mycobacteriaceae</taxon>
        <taxon>Mycolicibacterium</taxon>
    </lineage>
</organism>
<dbReference type="AlphaFoldDB" id="A0A2G5PD65"/>
<feature type="region of interest" description="Disordered" evidence="8">
    <location>
        <begin position="594"/>
        <end position="632"/>
    </location>
</feature>
<feature type="compositionally biased region" description="Gly residues" evidence="8">
    <location>
        <begin position="609"/>
        <end position="618"/>
    </location>
</feature>
<evidence type="ECO:0000256" key="1">
    <source>
        <dbReference type="ARBA" id="ARBA00004651"/>
    </source>
</evidence>
<evidence type="ECO:0000256" key="4">
    <source>
        <dbReference type="ARBA" id="ARBA00022679"/>
    </source>
</evidence>
<dbReference type="InterPro" id="IPR050297">
    <property type="entry name" value="LipidA_mod_glycosyltrf_83"/>
</dbReference>
<protein>
    <submittedName>
        <fullName evidence="12">Glycosyl transferase</fullName>
    </submittedName>
</protein>
<feature type="compositionally biased region" description="Basic and acidic residues" evidence="8">
    <location>
        <begin position="1"/>
        <end position="10"/>
    </location>
</feature>
<evidence type="ECO:0000256" key="9">
    <source>
        <dbReference type="SAM" id="Phobius"/>
    </source>
</evidence>
<dbReference type="GO" id="GO:0010041">
    <property type="term" value="P:response to iron(III) ion"/>
    <property type="evidence" value="ECO:0007669"/>
    <property type="project" value="TreeGrafter"/>
</dbReference>
<dbReference type="Proteomes" id="UP000230551">
    <property type="component" value="Unassembled WGS sequence"/>
</dbReference>
<keyword evidence="5 9" id="KW-0812">Transmembrane</keyword>
<dbReference type="InterPro" id="IPR056785">
    <property type="entry name" value="YkcA/B-like_C"/>
</dbReference>
<dbReference type="STRING" id="85968.GCA_900073015_01082"/>
<evidence type="ECO:0000313" key="13">
    <source>
        <dbReference type="Proteomes" id="UP000230551"/>
    </source>
</evidence>
<dbReference type="GO" id="GO:0016763">
    <property type="term" value="F:pentosyltransferase activity"/>
    <property type="evidence" value="ECO:0007669"/>
    <property type="project" value="TreeGrafter"/>
</dbReference>
<evidence type="ECO:0000256" key="6">
    <source>
        <dbReference type="ARBA" id="ARBA00022989"/>
    </source>
</evidence>
<dbReference type="Pfam" id="PF13231">
    <property type="entry name" value="PMT_2"/>
    <property type="match status" value="1"/>
</dbReference>
<feature type="region of interest" description="Disordered" evidence="8">
    <location>
        <begin position="495"/>
        <end position="523"/>
    </location>
</feature>
<feature type="transmembrane region" description="Helical" evidence="9">
    <location>
        <begin position="186"/>
        <end position="219"/>
    </location>
</feature>
<evidence type="ECO:0000259" key="11">
    <source>
        <dbReference type="Pfam" id="PF24878"/>
    </source>
</evidence>
<feature type="transmembrane region" description="Helical" evidence="9">
    <location>
        <begin position="136"/>
        <end position="156"/>
    </location>
</feature>
<evidence type="ECO:0000259" key="10">
    <source>
        <dbReference type="Pfam" id="PF13231"/>
    </source>
</evidence>
<feature type="transmembrane region" description="Helical" evidence="9">
    <location>
        <begin position="231"/>
        <end position="249"/>
    </location>
</feature>
<feature type="compositionally biased region" description="Basic and acidic residues" evidence="8">
    <location>
        <begin position="596"/>
        <end position="605"/>
    </location>
</feature>
<reference evidence="12 13" key="1">
    <citation type="journal article" date="2017" name="Infect. Genet. Evol.">
        <title>The new phylogeny of the genus Mycobacterium: The old and the news.</title>
        <authorList>
            <person name="Tortoli E."/>
            <person name="Fedrizzi T."/>
            <person name="Meehan C.J."/>
            <person name="Trovato A."/>
            <person name="Grottola A."/>
            <person name="Giacobazzi E."/>
            <person name="Serpini G.F."/>
            <person name="Tagliazucchi S."/>
            <person name="Fabio A."/>
            <person name="Bettua C."/>
            <person name="Bertorelli R."/>
            <person name="Frascaro F."/>
            <person name="De Sanctis V."/>
            <person name="Pecorari M."/>
            <person name="Jousson O."/>
            <person name="Segata N."/>
            <person name="Cirillo D.M."/>
        </authorList>
    </citation>
    <scope>NUCLEOTIDE SEQUENCE [LARGE SCALE GENOMIC DNA]</scope>
    <source>
        <strain evidence="12 13">CIP1034565</strain>
    </source>
</reference>
<feature type="transmembrane region" description="Helical" evidence="9">
    <location>
        <begin position="329"/>
        <end position="346"/>
    </location>
</feature>
<feature type="transmembrane region" description="Helical" evidence="9">
    <location>
        <begin position="112"/>
        <end position="130"/>
    </location>
</feature>
<feature type="transmembrane region" description="Helical" evidence="9">
    <location>
        <begin position="383"/>
        <end position="405"/>
    </location>
</feature>
<comment type="subcellular location">
    <subcellularLocation>
        <location evidence="1">Cell membrane</location>
        <topology evidence="1">Multi-pass membrane protein</topology>
    </subcellularLocation>
</comment>